<feature type="non-terminal residue" evidence="2">
    <location>
        <position position="1"/>
    </location>
</feature>
<accession>A0AAV5UQC0</accession>
<feature type="domain" description="Irg-7 N-terminal galactose binding" evidence="1">
    <location>
        <begin position="43"/>
        <end position="136"/>
    </location>
</feature>
<dbReference type="InterPro" id="IPR053295">
    <property type="entry name" value="Innate_immunity_reg"/>
</dbReference>
<proteinExistence type="predicted"/>
<reference evidence="2" key="1">
    <citation type="submission" date="2023-10" db="EMBL/GenBank/DDBJ databases">
        <title>Genome assembly of Pristionchus species.</title>
        <authorList>
            <person name="Yoshida K."/>
            <person name="Sommer R.J."/>
        </authorList>
    </citation>
    <scope>NUCLEOTIDE SEQUENCE</scope>
    <source>
        <strain evidence="2">RS0144</strain>
    </source>
</reference>
<evidence type="ECO:0000313" key="2">
    <source>
        <dbReference type="EMBL" id="GMT08010.1"/>
    </source>
</evidence>
<comment type="caution">
    <text evidence="2">The sequence shown here is derived from an EMBL/GenBank/DDBJ whole genome shotgun (WGS) entry which is preliminary data.</text>
</comment>
<sequence>SVAIPITGAFGRPGYTGQYCEFREFEAVKSFVFHHIMRHNGYLTDVADMGNCTRSTEILVDETMTSIHFQIQSLDLVNPRFVVTDSKGNVGTPDGEMKKPDRYIAHFEKLSPGYYRVTGSADSISSHCLLQTTAHTAMTISGGFSSDDRD</sequence>
<organism evidence="2 3">
    <name type="scientific">Pristionchus entomophagus</name>
    <dbReference type="NCBI Taxonomy" id="358040"/>
    <lineage>
        <taxon>Eukaryota</taxon>
        <taxon>Metazoa</taxon>
        <taxon>Ecdysozoa</taxon>
        <taxon>Nematoda</taxon>
        <taxon>Chromadorea</taxon>
        <taxon>Rhabditida</taxon>
        <taxon>Rhabditina</taxon>
        <taxon>Diplogasteromorpha</taxon>
        <taxon>Diplogasteroidea</taxon>
        <taxon>Neodiplogasteridae</taxon>
        <taxon>Pristionchus</taxon>
    </lineage>
</organism>
<dbReference type="PANTHER" id="PTHR47324">
    <property type="entry name" value="PROTEIN IRG-7-RELATED"/>
    <property type="match status" value="1"/>
</dbReference>
<evidence type="ECO:0000259" key="1">
    <source>
        <dbReference type="Pfam" id="PF23623"/>
    </source>
</evidence>
<evidence type="ECO:0000313" key="3">
    <source>
        <dbReference type="Proteomes" id="UP001432027"/>
    </source>
</evidence>
<keyword evidence="3" id="KW-1185">Reference proteome</keyword>
<dbReference type="PANTHER" id="PTHR47324:SF1">
    <property type="entry name" value="EGF-LIKE DOMAIN-CONTAINING PROTEIN-RELATED"/>
    <property type="match status" value="1"/>
</dbReference>
<dbReference type="Proteomes" id="UP001432027">
    <property type="component" value="Unassembled WGS sequence"/>
</dbReference>
<dbReference type="AlphaFoldDB" id="A0AAV5UQC0"/>
<feature type="non-terminal residue" evidence="2">
    <location>
        <position position="150"/>
    </location>
</feature>
<dbReference type="Pfam" id="PF23623">
    <property type="entry name" value="GBD_IRG7_N"/>
    <property type="match status" value="1"/>
</dbReference>
<gene>
    <name evidence="2" type="ORF">PENTCL1PPCAC_30184</name>
</gene>
<protein>
    <recommendedName>
        <fullName evidence="1">Irg-7 N-terminal galactose binding domain-containing protein</fullName>
    </recommendedName>
</protein>
<dbReference type="InterPro" id="IPR057086">
    <property type="entry name" value="GBD_Irg-7_N"/>
</dbReference>
<dbReference type="EMBL" id="BTSX01000006">
    <property type="protein sequence ID" value="GMT08010.1"/>
    <property type="molecule type" value="Genomic_DNA"/>
</dbReference>
<name>A0AAV5UQC0_9BILA</name>